<organism evidence="6 7">
    <name type="scientific">Anaerolinea thermolimosa</name>
    <dbReference type="NCBI Taxonomy" id="229919"/>
    <lineage>
        <taxon>Bacteria</taxon>
        <taxon>Bacillati</taxon>
        <taxon>Chloroflexota</taxon>
        <taxon>Anaerolineae</taxon>
        <taxon>Anaerolineales</taxon>
        <taxon>Anaerolineaceae</taxon>
        <taxon>Anaerolinea</taxon>
    </lineage>
</organism>
<dbReference type="AlphaFoldDB" id="A0A3D1JCG7"/>
<evidence type="ECO:0000256" key="2">
    <source>
        <dbReference type="RuleBase" id="RU362116"/>
    </source>
</evidence>
<dbReference type="SUPFAM" id="SSF117143">
    <property type="entry name" value="Flagellar hook protein flgE"/>
    <property type="match status" value="1"/>
</dbReference>
<evidence type="ECO:0000259" key="5">
    <source>
        <dbReference type="Pfam" id="PF22692"/>
    </source>
</evidence>
<dbReference type="Pfam" id="PF00460">
    <property type="entry name" value="Flg_bb_rod"/>
    <property type="match status" value="1"/>
</dbReference>
<dbReference type="EMBL" id="DPBP01000002">
    <property type="protein sequence ID" value="HCE16281.1"/>
    <property type="molecule type" value="Genomic_DNA"/>
</dbReference>
<dbReference type="Pfam" id="PF22692">
    <property type="entry name" value="LlgE_F_G_D1"/>
    <property type="match status" value="1"/>
</dbReference>
<dbReference type="GO" id="GO:0009425">
    <property type="term" value="C:bacterial-type flagellum basal body"/>
    <property type="evidence" value="ECO:0007669"/>
    <property type="project" value="UniProtKB-SubCell"/>
</dbReference>
<protein>
    <submittedName>
        <fullName evidence="6">Flagellar hook-basal body complex protein</fullName>
    </submittedName>
</protein>
<dbReference type="InterPro" id="IPR037925">
    <property type="entry name" value="FlgE/F/G-like"/>
</dbReference>
<feature type="domain" description="Flagellar basal-body/hook protein C-terminal" evidence="4">
    <location>
        <begin position="201"/>
        <end position="245"/>
    </location>
</feature>
<keyword evidence="6" id="KW-0966">Cell projection</keyword>
<proteinExistence type="inferred from homology"/>
<accession>A0A3D1JCG7</accession>
<reference evidence="6 7" key="1">
    <citation type="journal article" date="2018" name="Nat. Biotechnol.">
        <title>A standardized bacterial taxonomy based on genome phylogeny substantially revises the tree of life.</title>
        <authorList>
            <person name="Parks D.H."/>
            <person name="Chuvochina M."/>
            <person name="Waite D.W."/>
            <person name="Rinke C."/>
            <person name="Skarshewski A."/>
            <person name="Chaumeil P.A."/>
            <person name="Hugenholtz P."/>
        </authorList>
    </citation>
    <scope>NUCLEOTIDE SEQUENCE [LARGE SCALE GENOMIC DNA]</scope>
    <source>
        <strain evidence="6">UBA8781</strain>
    </source>
</reference>
<comment type="subcellular location">
    <subcellularLocation>
        <location evidence="2">Bacterial flagellum basal body</location>
    </subcellularLocation>
</comment>
<dbReference type="OrthoDB" id="158495at2"/>
<dbReference type="InterPro" id="IPR020013">
    <property type="entry name" value="Flagellar_FlgE/F/G"/>
</dbReference>
<dbReference type="InterPro" id="IPR001444">
    <property type="entry name" value="Flag_bb_rod_N"/>
</dbReference>
<feature type="domain" description="Flagellar hook protein FlgE/F/G-like D1" evidence="5">
    <location>
        <begin position="82"/>
        <end position="145"/>
    </location>
</feature>
<dbReference type="GO" id="GO:0071978">
    <property type="term" value="P:bacterial-type flagellum-dependent swarming motility"/>
    <property type="evidence" value="ECO:0007669"/>
    <property type="project" value="TreeGrafter"/>
</dbReference>
<dbReference type="Proteomes" id="UP000264141">
    <property type="component" value="Unassembled WGS sequence"/>
</dbReference>
<evidence type="ECO:0000313" key="7">
    <source>
        <dbReference type="Proteomes" id="UP000264141"/>
    </source>
</evidence>
<comment type="caution">
    <text evidence="6">The sequence shown here is derived from an EMBL/GenBank/DDBJ whole genome shotgun (WGS) entry which is preliminary data.</text>
</comment>
<dbReference type="InterPro" id="IPR010930">
    <property type="entry name" value="Flg_bb/hook_C_dom"/>
</dbReference>
<name>A0A3D1JCG7_9CHLR</name>
<evidence type="ECO:0000259" key="3">
    <source>
        <dbReference type="Pfam" id="PF00460"/>
    </source>
</evidence>
<dbReference type="Pfam" id="PF06429">
    <property type="entry name" value="Flg_bbr_C"/>
    <property type="match status" value="1"/>
</dbReference>
<comment type="similarity">
    <text evidence="1 2">Belongs to the flagella basal body rod proteins family.</text>
</comment>
<dbReference type="STRING" id="229919.GCA_001050195_02747"/>
<dbReference type="NCBIfam" id="TIGR03506">
    <property type="entry name" value="FlgEFG_subfam"/>
    <property type="match status" value="2"/>
</dbReference>
<evidence type="ECO:0000313" key="6">
    <source>
        <dbReference type="EMBL" id="HCE16281.1"/>
    </source>
</evidence>
<feature type="domain" description="Flagellar basal body rod protein N-terminal" evidence="3">
    <location>
        <begin position="23"/>
        <end position="39"/>
    </location>
</feature>
<evidence type="ECO:0000259" key="4">
    <source>
        <dbReference type="Pfam" id="PF06429"/>
    </source>
</evidence>
<keyword evidence="2" id="KW-0975">Bacterial flagellum</keyword>
<dbReference type="RefSeq" id="WP_062194990.1">
    <property type="nucleotide sequence ID" value="NZ_DF967965.1"/>
</dbReference>
<dbReference type="PANTHER" id="PTHR30435">
    <property type="entry name" value="FLAGELLAR PROTEIN"/>
    <property type="match status" value="1"/>
</dbReference>
<keyword evidence="6" id="KW-0969">Cilium</keyword>
<keyword evidence="6" id="KW-0282">Flagellum</keyword>
<gene>
    <name evidence="6" type="primary">flgG</name>
    <name evidence="6" type="ORF">DEQ80_00340</name>
</gene>
<dbReference type="InterPro" id="IPR053967">
    <property type="entry name" value="LlgE_F_G-like_D1"/>
</dbReference>
<sequence length="248" mass="26926">MGSSLYHTLNISRQDMLTRLLDLDVISNNLANMNTAGFKASRANFQELLTQSLNRSGIRLPSTQMLSGQGSIRQSGNPLDWAIEGEGFFAVRLPDGRTAYTRDGQFSLDANRRLVCAGGFPLVWNGQIPENYSDVSIRGDGTVEVVLQDGTRQVAGNVQLARFTNPSGLQGIGNNLWAETAASGQARMSAPGSPNVGIVHSHAVEQANVDLAREMTQLMADQRTFQMSVQAFQQTDQMIALALNLRKG</sequence>
<evidence type="ECO:0000256" key="1">
    <source>
        <dbReference type="ARBA" id="ARBA00009677"/>
    </source>
</evidence>
<dbReference type="PANTHER" id="PTHR30435:SF19">
    <property type="entry name" value="FLAGELLAR BASAL-BODY ROD PROTEIN FLGG"/>
    <property type="match status" value="1"/>
</dbReference>